<accession>A0ABV7QMA0</accession>
<evidence type="ECO:0000313" key="2">
    <source>
        <dbReference type="EMBL" id="MFC3513054.1"/>
    </source>
</evidence>
<feature type="transmembrane region" description="Helical" evidence="1">
    <location>
        <begin position="443"/>
        <end position="465"/>
    </location>
</feature>
<evidence type="ECO:0000256" key="1">
    <source>
        <dbReference type="SAM" id="Phobius"/>
    </source>
</evidence>
<proteinExistence type="predicted"/>
<evidence type="ECO:0000313" key="3">
    <source>
        <dbReference type="Proteomes" id="UP001595764"/>
    </source>
</evidence>
<dbReference type="RefSeq" id="WP_377872945.1">
    <property type="nucleotide sequence ID" value="NZ_JBHMAY010000043.1"/>
</dbReference>
<comment type="caution">
    <text evidence="2">The sequence shown here is derived from an EMBL/GenBank/DDBJ whole genome shotgun (WGS) entry which is preliminary data.</text>
</comment>
<sequence length="801" mass="80133">MALTIGELVGYLRIDDKGVAGKLAQARARFAAAARDTDVYDNALVRAGKSARDMAMSAGASALKIGALAGAANLAGGALGALGGGLVTASGALLILPGAAVAGGAALVSLKVGMSGFGDAMKNIDDPKKFAEATAKLAPAARDTANAVRELKPAWDSVKNSVQQELFSEMGSVVRQLGGQYMPILKRGMTDVASSFGVGAAGLAAFLREAQTGRDVTTIFDNSSTAVSNLAETARPLAQVFRDVATVGSTVFADLTTGAGSAAERFAAFIAQARQSGQLEAWMRNGLNALQQLGQLAGNVGGIVAAVFRAMSTNGVSTLDVLVQATGAVREFLNSAQGATLLQQIFGGIAAAGRGLAPVFAEVGRVLVSDVGPAIAVLGPQLGAALASLAPAVAPLGRVLAALAPVVGAVAQSLAGGLASAIVALEPAVVALAPGLATLAGQIGTVLATALQLAGPLLALLAGFLSDNMTWLGPLALAFGAVAVATGPLVSIVGALSTAFRVATTVFNALRVAMLANPFLAIVAAVVALAVLIISNWDTIKAALAAAWEWIKSTASAVFGAIADFFSGIWSTITGAVSAAWDFITGLVSGALNFVRSTIQNGLNAVLGFFRNIWSNVSSAVSNGVSSVLSFVGSLPGRALSMLGNFGSLLISVGGDLLRGLWNGISGAADWLWSKVKSFFGSLLPGWVKDMLGISSPSKVFADIGRWIPPGLAGGIDKAAGVATRSASDLASRVSATMADGLNTPALAFAGATGTGSGAAASTYAATGARATVHIDQFHATPAQSPADIAGELDWLSRGGG</sequence>
<dbReference type="Proteomes" id="UP001595764">
    <property type="component" value="Unassembled WGS sequence"/>
</dbReference>
<dbReference type="PANTHER" id="PTHR37813:SF1">
    <property type="entry name" value="FELS-2 PROPHAGE PROTEIN"/>
    <property type="match status" value="1"/>
</dbReference>
<feature type="transmembrane region" description="Helical" evidence="1">
    <location>
        <begin position="62"/>
        <end position="86"/>
    </location>
</feature>
<dbReference type="PANTHER" id="PTHR37813">
    <property type="entry name" value="FELS-2 PROPHAGE PROTEIN"/>
    <property type="match status" value="1"/>
</dbReference>
<feature type="transmembrane region" description="Helical" evidence="1">
    <location>
        <begin position="477"/>
        <end position="500"/>
    </location>
</feature>
<dbReference type="Gene3D" id="1.20.120.20">
    <property type="entry name" value="Apolipoprotein"/>
    <property type="match status" value="1"/>
</dbReference>
<dbReference type="EMBL" id="JBHRWI010000027">
    <property type="protein sequence ID" value="MFC3513054.1"/>
    <property type="molecule type" value="Genomic_DNA"/>
</dbReference>
<name>A0ABV7QMA0_9PSEU</name>
<protein>
    <recommendedName>
        <fullName evidence="4">Tape measure protein</fullName>
    </recommendedName>
</protein>
<feature type="transmembrane region" description="Helical" evidence="1">
    <location>
        <begin position="512"/>
        <end position="534"/>
    </location>
</feature>
<reference evidence="3" key="1">
    <citation type="journal article" date="2019" name="Int. J. Syst. Evol. Microbiol.">
        <title>The Global Catalogue of Microorganisms (GCM) 10K type strain sequencing project: providing services to taxonomists for standard genome sequencing and annotation.</title>
        <authorList>
            <consortium name="The Broad Institute Genomics Platform"/>
            <consortium name="The Broad Institute Genome Sequencing Center for Infectious Disease"/>
            <person name="Wu L."/>
            <person name="Ma J."/>
        </authorList>
    </citation>
    <scope>NUCLEOTIDE SEQUENCE [LARGE SCALE GENOMIC DNA]</scope>
    <source>
        <strain evidence="3">CGMCC 4.7682</strain>
    </source>
</reference>
<keyword evidence="3" id="KW-1185">Reference proteome</keyword>
<keyword evidence="1" id="KW-1133">Transmembrane helix</keyword>
<feature type="transmembrane region" description="Helical" evidence="1">
    <location>
        <begin position="92"/>
        <end position="112"/>
    </location>
</feature>
<evidence type="ECO:0008006" key="4">
    <source>
        <dbReference type="Google" id="ProtNLM"/>
    </source>
</evidence>
<keyword evidence="1" id="KW-0812">Transmembrane</keyword>
<gene>
    <name evidence="2" type="ORF">ACFORO_22985</name>
</gene>
<feature type="transmembrane region" description="Helical" evidence="1">
    <location>
        <begin position="399"/>
        <end position="423"/>
    </location>
</feature>
<organism evidence="2 3">
    <name type="scientific">Amycolatopsis halotolerans</name>
    <dbReference type="NCBI Taxonomy" id="330083"/>
    <lineage>
        <taxon>Bacteria</taxon>
        <taxon>Bacillati</taxon>
        <taxon>Actinomycetota</taxon>
        <taxon>Actinomycetes</taxon>
        <taxon>Pseudonocardiales</taxon>
        <taxon>Pseudonocardiaceae</taxon>
        <taxon>Amycolatopsis</taxon>
    </lineage>
</organism>
<keyword evidence="1" id="KW-0472">Membrane</keyword>